<evidence type="ECO:0000256" key="2">
    <source>
        <dbReference type="ARBA" id="ARBA00022519"/>
    </source>
</evidence>
<evidence type="ECO:0000313" key="11">
    <source>
        <dbReference type="EMBL" id="WND03768.1"/>
    </source>
</evidence>
<evidence type="ECO:0000259" key="8">
    <source>
        <dbReference type="PROSITE" id="PS50111"/>
    </source>
</evidence>
<dbReference type="SMART" id="SM00283">
    <property type="entry name" value="MA"/>
    <property type="match status" value="1"/>
</dbReference>
<dbReference type="Pfam" id="PF08376">
    <property type="entry name" value="NIT"/>
    <property type="match status" value="1"/>
</dbReference>
<keyword evidence="7" id="KW-0472">Membrane</keyword>
<evidence type="ECO:0000259" key="10">
    <source>
        <dbReference type="PROSITE" id="PS50906"/>
    </source>
</evidence>
<dbReference type="PROSITE" id="PS50906">
    <property type="entry name" value="NIT"/>
    <property type="match status" value="1"/>
</dbReference>
<evidence type="ECO:0000256" key="1">
    <source>
        <dbReference type="ARBA" id="ARBA00004429"/>
    </source>
</evidence>
<keyword evidence="7" id="KW-0812">Transmembrane</keyword>
<dbReference type="InterPro" id="IPR004089">
    <property type="entry name" value="MCPsignal_dom"/>
</dbReference>
<comment type="similarity">
    <text evidence="4">Belongs to the methyl-accepting chemotaxis (MCP) protein family.</text>
</comment>
<dbReference type="KEGG" id="tmk:QGN29_05185"/>
<protein>
    <submittedName>
        <fullName evidence="11">Nitrate- and nitrite sensing domain-containing protein</fullName>
    </submittedName>
</protein>
<name>A0AA52EIH6_9PROT</name>
<dbReference type="InterPro" id="IPR010910">
    <property type="entry name" value="Nitrate/nitrite_sensing_bac"/>
</dbReference>
<keyword evidence="12" id="KW-1185">Reference proteome</keyword>
<comment type="subcellular location">
    <subcellularLocation>
        <location evidence="1">Cell inner membrane</location>
        <topology evidence="1">Multi-pass membrane protein</topology>
    </subcellularLocation>
</comment>
<dbReference type="Proteomes" id="UP001268683">
    <property type="component" value="Chromosome"/>
</dbReference>
<dbReference type="InterPro" id="IPR000727">
    <property type="entry name" value="T_SNARE_dom"/>
</dbReference>
<evidence type="ECO:0000256" key="6">
    <source>
        <dbReference type="SAM" id="Coils"/>
    </source>
</evidence>
<dbReference type="EMBL" id="CP123872">
    <property type="protein sequence ID" value="WND03768.1"/>
    <property type="molecule type" value="Genomic_DNA"/>
</dbReference>
<evidence type="ECO:0000256" key="5">
    <source>
        <dbReference type="PROSITE-ProRule" id="PRU00284"/>
    </source>
</evidence>
<evidence type="ECO:0000256" key="3">
    <source>
        <dbReference type="ARBA" id="ARBA00023224"/>
    </source>
</evidence>
<dbReference type="Pfam" id="PF00015">
    <property type="entry name" value="MCPsignal"/>
    <property type="match status" value="1"/>
</dbReference>
<accession>A0AA52EIH6</accession>
<evidence type="ECO:0000313" key="12">
    <source>
        <dbReference type="Proteomes" id="UP001268683"/>
    </source>
</evidence>
<dbReference type="SUPFAM" id="SSF58104">
    <property type="entry name" value="Methyl-accepting chemotaxis protein (MCP) signaling domain"/>
    <property type="match status" value="1"/>
</dbReference>
<dbReference type="PROSITE" id="PS50192">
    <property type="entry name" value="T_SNARE"/>
    <property type="match status" value="1"/>
</dbReference>
<feature type="domain" description="T-SNARE coiled-coil homology" evidence="9">
    <location>
        <begin position="612"/>
        <end position="674"/>
    </location>
</feature>
<dbReference type="AlphaFoldDB" id="A0AA52EIH6"/>
<keyword evidence="2" id="KW-1003">Cell membrane</keyword>
<dbReference type="RefSeq" id="WP_310799622.1">
    <property type="nucleotide sequence ID" value="NZ_CP123872.1"/>
</dbReference>
<dbReference type="PANTHER" id="PTHR32089">
    <property type="entry name" value="METHYL-ACCEPTING CHEMOTAXIS PROTEIN MCPB"/>
    <property type="match status" value="1"/>
</dbReference>
<dbReference type="PROSITE" id="PS50111">
    <property type="entry name" value="CHEMOTAXIS_TRANSDUC_2"/>
    <property type="match status" value="1"/>
</dbReference>
<dbReference type="GO" id="GO:0005886">
    <property type="term" value="C:plasma membrane"/>
    <property type="evidence" value="ECO:0007669"/>
    <property type="project" value="UniProtKB-SubCell"/>
</dbReference>
<evidence type="ECO:0000256" key="4">
    <source>
        <dbReference type="ARBA" id="ARBA00029447"/>
    </source>
</evidence>
<evidence type="ECO:0000259" key="9">
    <source>
        <dbReference type="PROSITE" id="PS50192"/>
    </source>
</evidence>
<dbReference type="SUPFAM" id="SSF158472">
    <property type="entry name" value="HAMP domain-like"/>
    <property type="match status" value="1"/>
</dbReference>
<organism evidence="11 12">
    <name type="scientific">Temperatibacter marinus</name>
    <dbReference type="NCBI Taxonomy" id="1456591"/>
    <lineage>
        <taxon>Bacteria</taxon>
        <taxon>Pseudomonadati</taxon>
        <taxon>Pseudomonadota</taxon>
        <taxon>Alphaproteobacteria</taxon>
        <taxon>Kordiimonadales</taxon>
        <taxon>Temperatibacteraceae</taxon>
        <taxon>Temperatibacter</taxon>
    </lineage>
</organism>
<gene>
    <name evidence="11" type="ORF">QGN29_05185</name>
</gene>
<sequence length="715" mass="78590">MEKMLNHLSLRQRMVLLILIPLLLLFYFMAVEARLALEKSESSQTIVNLTDFAPAISGLVHELQKERGRSAGFIASKGSINLKNILDGQRRETDKAYKKFFEEKDVFTSVIFDEGLVGALNKAVTDVRQLQSKRRNVDDLSYSVPQMAGYYTPAIRKLLLIIEDMAIFSQDNNITKKIIGYSGLLQAKERMGVERAMGNAGFATGKFPPNVYNNFVGLIGQQAAFLDIFELYSDQTLVSNYRNTVKGASVDNVEEMRQHVRETLGSVEEGRYSSTFWFAQITDKINLVKRVEDRVNNAILNLAHESYEEANRSLTVLTTSLVLLAIVLSVLLYVVFNSFYKPLMSLLDTMGHLTKGDISLKVPYTDYGTELGLVATSLDAFKRSNEERLLLEEKARDAQEKALVEEQERERVKLELAKQREEEKRDLELKATESQIRARRKVADSFESAVMSIITDLTLKADLLKQSALLVKTSADDTANQSEQCTQSSQEAGQSVQTVAAATEELSASIHSITGRINEASGMSATANEEAAHVVAKVNELGIVADKVGDVVQLINDIAEQTNLLALNATIEAARAGEAGKGFAVVASEVKNLAAQTANATSEIETQMQQIQSMTKESIGAVQSVTERISEINNVSVEIEHAINEQSDATTEIGHATAVAAQMTEQTSDSIDAVGLAAKSNALTMHSVEDAANEVLQLTVILEDQTKNAVSEMRA</sequence>
<dbReference type="Gene3D" id="1.10.287.950">
    <property type="entry name" value="Methyl-accepting chemotaxis protein"/>
    <property type="match status" value="1"/>
</dbReference>
<feature type="transmembrane region" description="Helical" evidence="7">
    <location>
        <begin position="314"/>
        <end position="336"/>
    </location>
</feature>
<keyword evidence="6" id="KW-0175">Coiled coil</keyword>
<feature type="domain" description="NIT" evidence="10">
    <location>
        <begin position="54"/>
        <end position="306"/>
    </location>
</feature>
<dbReference type="GO" id="GO:0007165">
    <property type="term" value="P:signal transduction"/>
    <property type="evidence" value="ECO:0007669"/>
    <property type="project" value="UniProtKB-KW"/>
</dbReference>
<keyword evidence="2" id="KW-0997">Cell inner membrane</keyword>
<feature type="domain" description="Methyl-accepting transducer" evidence="8">
    <location>
        <begin position="460"/>
        <end position="682"/>
    </location>
</feature>
<keyword evidence="7" id="KW-1133">Transmembrane helix</keyword>
<evidence type="ECO:0000256" key="7">
    <source>
        <dbReference type="SAM" id="Phobius"/>
    </source>
</evidence>
<dbReference type="Gene3D" id="6.10.340.10">
    <property type="match status" value="1"/>
</dbReference>
<dbReference type="PANTHER" id="PTHR32089:SF112">
    <property type="entry name" value="LYSOZYME-LIKE PROTEIN-RELATED"/>
    <property type="match status" value="1"/>
</dbReference>
<dbReference type="InterPro" id="IPR013587">
    <property type="entry name" value="Nitrate/nitrite_sensing"/>
</dbReference>
<feature type="coiled-coil region" evidence="6">
    <location>
        <begin position="381"/>
        <end position="437"/>
    </location>
</feature>
<proteinExistence type="inferred from homology"/>
<reference evidence="11" key="1">
    <citation type="submission" date="2023-04" db="EMBL/GenBank/DDBJ databases">
        <title>Complete genome sequence of Temperatibacter marinus.</title>
        <authorList>
            <person name="Rong J.-C."/>
            <person name="Yi M.-L."/>
            <person name="Zhao Q."/>
        </authorList>
    </citation>
    <scope>NUCLEOTIDE SEQUENCE</scope>
    <source>
        <strain evidence="11">NBRC 110045</strain>
    </source>
</reference>
<keyword evidence="3 5" id="KW-0807">Transducer</keyword>